<reference evidence="1 2" key="1">
    <citation type="journal article" date="2015" name="Genome Biol. Evol.">
        <title>Comparative Genomics of a Bacterivorous Green Alga Reveals Evolutionary Causalities and Consequences of Phago-Mixotrophic Mode of Nutrition.</title>
        <authorList>
            <person name="Burns J.A."/>
            <person name="Paasch A."/>
            <person name="Narechania A."/>
            <person name="Kim E."/>
        </authorList>
    </citation>
    <scope>NUCLEOTIDE SEQUENCE [LARGE SCALE GENOMIC DNA]</scope>
    <source>
        <strain evidence="1 2">PLY_AMNH</strain>
    </source>
</reference>
<evidence type="ECO:0000313" key="2">
    <source>
        <dbReference type="Proteomes" id="UP001190700"/>
    </source>
</evidence>
<dbReference type="Proteomes" id="UP001190700">
    <property type="component" value="Unassembled WGS sequence"/>
</dbReference>
<comment type="caution">
    <text evidence="1">The sequence shown here is derived from an EMBL/GenBank/DDBJ whole genome shotgun (WGS) entry which is preliminary data.</text>
</comment>
<gene>
    <name evidence="1" type="ORF">CYMTET_34847</name>
</gene>
<sequence>MPGPADDVIFDPGYGTPGKVDIVCSTYDLPYGVCQAQTFGKSQKAAVSRRALLEASITEGATRTSQDDQEYFIDTLDGPHSMLEVASMTIGKGWTVSITTNVFLNLADGESESLIEGTLELHSEGLTGVATSFTFGGLFGPSPLVVRGALNLCGGILAPSLPGIPLEGNLTVLPEGTLNVGCSNLPPKPQAIFLQRPTTIEANARMCASFGNLEDTISHAGNFWGLDSASQPAPYMDIVNRGTIEVNGFLKLHQVNLYNGPGAVIKIPQSGSLISGGDLISNLSVLTNDHGTLDIGTSAYGSRDSPLALDNVQLVSKDYTTHLVANADDLGYTNYGNVTLHCSALFSTKASVTASYGVTSGLQSAAMKAA</sequence>
<name>A0AAE0FA79_9CHLO</name>
<organism evidence="1 2">
    <name type="scientific">Cymbomonas tetramitiformis</name>
    <dbReference type="NCBI Taxonomy" id="36881"/>
    <lineage>
        <taxon>Eukaryota</taxon>
        <taxon>Viridiplantae</taxon>
        <taxon>Chlorophyta</taxon>
        <taxon>Pyramimonadophyceae</taxon>
        <taxon>Pyramimonadales</taxon>
        <taxon>Pyramimonadaceae</taxon>
        <taxon>Cymbomonas</taxon>
    </lineage>
</organism>
<evidence type="ECO:0000313" key="1">
    <source>
        <dbReference type="EMBL" id="KAK3255997.1"/>
    </source>
</evidence>
<protein>
    <submittedName>
        <fullName evidence="1">Uncharacterized protein</fullName>
    </submittedName>
</protein>
<accession>A0AAE0FA79</accession>
<dbReference type="AlphaFoldDB" id="A0AAE0FA79"/>
<dbReference type="EMBL" id="LGRX02022049">
    <property type="protein sequence ID" value="KAK3255997.1"/>
    <property type="molecule type" value="Genomic_DNA"/>
</dbReference>
<keyword evidence="2" id="KW-1185">Reference proteome</keyword>
<proteinExistence type="predicted"/>